<reference evidence="8" key="1">
    <citation type="submission" date="2015-08" db="EMBL/GenBank/DDBJ databases">
        <title>Fjat-14210 dsm16467.</title>
        <authorList>
            <person name="Liu B."/>
            <person name="Wang J."/>
            <person name="Zhu Y."/>
            <person name="Liu G."/>
            <person name="Chen Q."/>
            <person name="Chen Z."/>
            <person name="Lan J."/>
            <person name="Che J."/>
            <person name="Ge C."/>
            <person name="Shi H."/>
            <person name="Pan Z."/>
            <person name="Liu X."/>
        </authorList>
    </citation>
    <scope>NUCLEOTIDE SEQUENCE [LARGE SCALE GENOMIC DNA]</scope>
    <source>
        <strain evidence="8">DSM 16467</strain>
    </source>
</reference>
<dbReference type="PANTHER" id="PTHR47053">
    <property type="entry name" value="MUREIN DD-ENDOPEPTIDASE MEPH-RELATED"/>
    <property type="match status" value="1"/>
</dbReference>
<evidence type="ECO:0000313" key="8">
    <source>
        <dbReference type="Proteomes" id="UP000037558"/>
    </source>
</evidence>
<sequence length="130" mass="14066">MENPVTHPVTQPVTPSIPKPNPTQVTSPAEQIPTTPVTSHSSVLEAGSTLIGRTVYKIGGGRTKTDINNGLFDCSSFVHWAYAQIVVDLGNRGWVSTETLKNKGRAVAVSDMQPGDLVFFDTYTCGHLRR</sequence>
<dbReference type="STRING" id="284581.AMD01_21385"/>
<dbReference type="Pfam" id="PF00877">
    <property type="entry name" value="NLPC_P60"/>
    <property type="match status" value="1"/>
</dbReference>
<dbReference type="GO" id="GO:0006508">
    <property type="term" value="P:proteolysis"/>
    <property type="evidence" value="ECO:0007669"/>
    <property type="project" value="UniProtKB-KW"/>
</dbReference>
<evidence type="ECO:0000313" key="7">
    <source>
        <dbReference type="EMBL" id="KOO40308.1"/>
    </source>
</evidence>
<evidence type="ECO:0000256" key="2">
    <source>
        <dbReference type="ARBA" id="ARBA00022670"/>
    </source>
</evidence>
<dbReference type="Gene3D" id="3.90.1720.10">
    <property type="entry name" value="endopeptidase domain like (from Nostoc punctiforme)"/>
    <property type="match status" value="1"/>
</dbReference>
<dbReference type="AlphaFoldDB" id="A0A0M0KPJ0"/>
<feature type="compositionally biased region" description="Polar residues" evidence="5">
    <location>
        <begin position="22"/>
        <end position="41"/>
    </location>
</feature>
<dbReference type="InterPro" id="IPR000064">
    <property type="entry name" value="NLP_P60_dom"/>
</dbReference>
<dbReference type="PROSITE" id="PS51935">
    <property type="entry name" value="NLPC_P60"/>
    <property type="match status" value="1"/>
</dbReference>
<dbReference type="EMBL" id="LILC01000036">
    <property type="protein sequence ID" value="KOO40308.1"/>
    <property type="molecule type" value="Genomic_DNA"/>
</dbReference>
<dbReference type="GO" id="GO:0008234">
    <property type="term" value="F:cysteine-type peptidase activity"/>
    <property type="evidence" value="ECO:0007669"/>
    <property type="project" value="UniProtKB-KW"/>
</dbReference>
<feature type="domain" description="NlpC/P60" evidence="6">
    <location>
        <begin position="37"/>
        <end position="130"/>
    </location>
</feature>
<comment type="caution">
    <text evidence="7">The sequence shown here is derived from an EMBL/GenBank/DDBJ whole genome shotgun (WGS) entry which is preliminary data.</text>
</comment>
<feature type="region of interest" description="Disordered" evidence="5">
    <location>
        <begin position="1"/>
        <end position="41"/>
    </location>
</feature>
<dbReference type="PANTHER" id="PTHR47053:SF1">
    <property type="entry name" value="MUREIN DD-ENDOPEPTIDASE MEPH-RELATED"/>
    <property type="match status" value="1"/>
</dbReference>
<evidence type="ECO:0000256" key="4">
    <source>
        <dbReference type="ARBA" id="ARBA00022807"/>
    </source>
</evidence>
<keyword evidence="3" id="KW-0378">Hydrolase</keyword>
<dbReference type="PATRIC" id="fig|284581.3.peg.1806"/>
<dbReference type="Proteomes" id="UP000037558">
    <property type="component" value="Unassembled WGS sequence"/>
</dbReference>
<feature type="compositionally biased region" description="Low complexity" evidence="5">
    <location>
        <begin position="1"/>
        <end position="14"/>
    </location>
</feature>
<protein>
    <recommendedName>
        <fullName evidence="6">NlpC/P60 domain-containing protein</fullName>
    </recommendedName>
</protein>
<evidence type="ECO:0000256" key="3">
    <source>
        <dbReference type="ARBA" id="ARBA00022801"/>
    </source>
</evidence>
<keyword evidence="4" id="KW-0788">Thiol protease</keyword>
<organism evidence="7 8">
    <name type="scientific">Priestia koreensis</name>
    <dbReference type="NCBI Taxonomy" id="284581"/>
    <lineage>
        <taxon>Bacteria</taxon>
        <taxon>Bacillati</taxon>
        <taxon>Bacillota</taxon>
        <taxon>Bacilli</taxon>
        <taxon>Bacillales</taxon>
        <taxon>Bacillaceae</taxon>
        <taxon>Priestia</taxon>
    </lineage>
</organism>
<dbReference type="InterPro" id="IPR051202">
    <property type="entry name" value="Peptidase_C40"/>
</dbReference>
<comment type="similarity">
    <text evidence="1">Belongs to the peptidase C40 family.</text>
</comment>
<evidence type="ECO:0000256" key="5">
    <source>
        <dbReference type="SAM" id="MobiDB-lite"/>
    </source>
</evidence>
<dbReference type="SUPFAM" id="SSF54001">
    <property type="entry name" value="Cysteine proteinases"/>
    <property type="match status" value="1"/>
</dbReference>
<name>A0A0M0KPJ0_9BACI</name>
<keyword evidence="2" id="KW-0645">Protease</keyword>
<keyword evidence="8" id="KW-1185">Reference proteome</keyword>
<evidence type="ECO:0000256" key="1">
    <source>
        <dbReference type="ARBA" id="ARBA00007074"/>
    </source>
</evidence>
<proteinExistence type="inferred from homology"/>
<accession>A0A0M0KPJ0</accession>
<dbReference type="InterPro" id="IPR038765">
    <property type="entry name" value="Papain-like_cys_pep_sf"/>
</dbReference>
<evidence type="ECO:0000259" key="6">
    <source>
        <dbReference type="PROSITE" id="PS51935"/>
    </source>
</evidence>
<gene>
    <name evidence="7" type="ORF">AMD01_21385</name>
</gene>